<comment type="cofactor">
    <cofactor evidence="6">
        <name>thiamine diphosphate</name>
        <dbReference type="ChEBI" id="CHEBI:58937"/>
    </cofactor>
    <text evidence="6">Binds 1 thiamine pyrophosphate per subunit.</text>
</comment>
<evidence type="ECO:0000259" key="8">
    <source>
        <dbReference type="Pfam" id="PF02776"/>
    </source>
</evidence>
<dbReference type="Proteomes" id="UP001500622">
    <property type="component" value="Unassembled WGS sequence"/>
</dbReference>
<comment type="subunit">
    <text evidence="6">Homodimer.</text>
</comment>
<comment type="function">
    <text evidence="6">Catalyzes the thiamine diphosphate-dependent decarboxylation of 2-oxoglutarate and the subsequent addition of the resulting succinic semialdehyde-thiamine pyrophosphate anion to isochorismate to yield 2-succinyl-5-enolpyruvyl-6-hydroxy-3-cyclohexene-1-carboxylate (SEPHCHC).</text>
</comment>
<dbReference type="NCBIfam" id="TIGR00173">
    <property type="entry name" value="menD"/>
    <property type="match status" value="1"/>
</dbReference>
<reference evidence="10" key="1">
    <citation type="journal article" date="2019" name="Int. J. Syst. Evol. Microbiol.">
        <title>The Global Catalogue of Microorganisms (GCM) 10K type strain sequencing project: providing services to taxonomists for standard genome sequencing and annotation.</title>
        <authorList>
            <consortium name="The Broad Institute Genomics Platform"/>
            <consortium name="The Broad Institute Genome Sequencing Center for Infectious Disease"/>
            <person name="Wu L."/>
            <person name="Ma J."/>
        </authorList>
    </citation>
    <scope>NUCLEOTIDE SEQUENCE [LARGE SCALE GENOMIC DNA]</scope>
    <source>
        <strain evidence="10">JCM 17810</strain>
    </source>
</reference>
<evidence type="ECO:0000256" key="1">
    <source>
        <dbReference type="ARBA" id="ARBA00022679"/>
    </source>
</evidence>
<dbReference type="InterPro" id="IPR011766">
    <property type="entry name" value="TPP_enzyme_TPP-bd"/>
</dbReference>
<comment type="similarity">
    <text evidence="6">Belongs to the TPP enzyme family. MenD subfamily.</text>
</comment>
<feature type="domain" description="Thiamine pyrophosphate enzyme TPP-binding" evidence="7">
    <location>
        <begin position="414"/>
        <end position="538"/>
    </location>
</feature>
<keyword evidence="2 6" id="KW-0479">Metal-binding</keyword>
<organism evidence="9 10">
    <name type="scientific">Georgenia halophila</name>
    <dbReference type="NCBI Taxonomy" id="620889"/>
    <lineage>
        <taxon>Bacteria</taxon>
        <taxon>Bacillati</taxon>
        <taxon>Actinomycetota</taxon>
        <taxon>Actinomycetes</taxon>
        <taxon>Micrococcales</taxon>
        <taxon>Bogoriellaceae</taxon>
        <taxon>Georgenia</taxon>
    </lineage>
</organism>
<keyword evidence="3 6" id="KW-0460">Magnesium</keyword>
<evidence type="ECO:0000256" key="6">
    <source>
        <dbReference type="HAMAP-Rule" id="MF_01659"/>
    </source>
</evidence>
<keyword evidence="4 6" id="KW-0786">Thiamine pyrophosphate</keyword>
<proteinExistence type="inferred from homology"/>
<dbReference type="CDD" id="cd02009">
    <property type="entry name" value="TPP_SHCHC_synthase"/>
    <property type="match status" value="1"/>
</dbReference>
<feature type="domain" description="Thiamine pyrophosphate enzyme N-terminal TPP-binding" evidence="8">
    <location>
        <begin position="16"/>
        <end position="132"/>
    </location>
</feature>
<dbReference type="InterPro" id="IPR029061">
    <property type="entry name" value="THDP-binding"/>
</dbReference>
<keyword evidence="5 6" id="KW-0464">Manganese</keyword>
<dbReference type="SUPFAM" id="SSF52518">
    <property type="entry name" value="Thiamin diphosphate-binding fold (THDP-binding)"/>
    <property type="match status" value="2"/>
</dbReference>
<keyword evidence="6" id="KW-0474">Menaquinone biosynthesis</keyword>
<dbReference type="RefSeq" id="WP_345215146.1">
    <property type="nucleotide sequence ID" value="NZ_BAABGN010000002.1"/>
</dbReference>
<dbReference type="Gene3D" id="3.40.50.970">
    <property type="match status" value="2"/>
</dbReference>
<keyword evidence="1 6" id="KW-0808">Transferase</keyword>
<dbReference type="HAMAP" id="MF_01659">
    <property type="entry name" value="MenD"/>
    <property type="match status" value="1"/>
</dbReference>
<accession>A0ABP8KWQ8</accession>
<sequence>MIAGSANEATSATATARTLVIALVAHGVRHVVLAPGSRSAPLAYALHDAERAGWLTLHVRLDERGVGFLALGIARGSGRPVAVVTTSGTAVANLHPAVLEAAHSGVPLIVLSADRPHEMRGTGANQTTDQVGIFGAAVRHAVDLPAAPAPGSLAQIVTRALAAARGLRTNDPGPVHLNIGLRDPLVPEAPWNAGAPPTHRDVVAPTSAPAAATLPRGPRTVVVAGDGAGPAARALAEQAAWPLLAEPTSGARSGPTAIGPYRLLLTEPALGGAVERVVLLGHPTLSRPVSGLLGRADVEVVVVAPHGAWTDVAGTASRVVGAVDLQDVAPGPGRMAGQEWLTSWQRAAEAATTVIERSLDAGTEGPGLDGLQVAGETWAARGVGALVVGSSNPIRDLDLIAPPAADGAPPVLANRGLAGIDGTLATATGVALGLDLPVRALVGDLTFLHDAGSLARGALECDVDLQVVVANDGGGSIFATLEHGAPERAATYERLFGTPQDVDLAALAAAYGARYVRVTTAGDLRATLQAPLRGRSVVEVAVDRSNIRARRRELAAAVSRAVRPVLG</sequence>
<evidence type="ECO:0000256" key="4">
    <source>
        <dbReference type="ARBA" id="ARBA00023052"/>
    </source>
</evidence>
<name>A0ABP8KWQ8_9MICO</name>
<dbReference type="CDD" id="cd07037">
    <property type="entry name" value="TPP_PYR_MenD"/>
    <property type="match status" value="1"/>
</dbReference>
<evidence type="ECO:0000256" key="5">
    <source>
        <dbReference type="ARBA" id="ARBA00023211"/>
    </source>
</evidence>
<dbReference type="Pfam" id="PF02776">
    <property type="entry name" value="TPP_enzyme_N"/>
    <property type="match status" value="1"/>
</dbReference>
<comment type="pathway">
    <text evidence="6">Quinol/quinone metabolism; 1,4-dihydroxy-2-naphthoate biosynthesis; 1,4-dihydroxy-2-naphthoate from chorismate: step 2/7.</text>
</comment>
<evidence type="ECO:0000313" key="10">
    <source>
        <dbReference type="Proteomes" id="UP001500622"/>
    </source>
</evidence>
<dbReference type="EMBL" id="BAABGN010000002">
    <property type="protein sequence ID" value="GAA4418244.1"/>
    <property type="molecule type" value="Genomic_DNA"/>
</dbReference>
<dbReference type="EC" id="2.2.1.9" evidence="6"/>
<evidence type="ECO:0000313" key="9">
    <source>
        <dbReference type="EMBL" id="GAA4418244.1"/>
    </source>
</evidence>
<gene>
    <name evidence="6 9" type="primary">menD</name>
    <name evidence="9" type="ORF">GCM10023169_07570</name>
</gene>
<dbReference type="PIRSF" id="PIRSF004983">
    <property type="entry name" value="MenD"/>
    <property type="match status" value="1"/>
</dbReference>
<comment type="pathway">
    <text evidence="6">Quinol/quinone metabolism; menaquinone biosynthesis.</text>
</comment>
<comment type="catalytic activity">
    <reaction evidence="6">
        <text>isochorismate + 2-oxoglutarate + H(+) = 5-enolpyruvoyl-6-hydroxy-2-succinyl-cyclohex-3-ene-1-carboxylate + CO2</text>
        <dbReference type="Rhea" id="RHEA:25593"/>
        <dbReference type="ChEBI" id="CHEBI:15378"/>
        <dbReference type="ChEBI" id="CHEBI:16526"/>
        <dbReference type="ChEBI" id="CHEBI:16810"/>
        <dbReference type="ChEBI" id="CHEBI:29780"/>
        <dbReference type="ChEBI" id="CHEBI:58818"/>
        <dbReference type="EC" id="2.2.1.9"/>
    </reaction>
</comment>
<comment type="cofactor">
    <cofactor evidence="6">
        <name>Mg(2+)</name>
        <dbReference type="ChEBI" id="CHEBI:18420"/>
    </cofactor>
    <cofactor evidence="6">
        <name>Mn(2+)</name>
        <dbReference type="ChEBI" id="CHEBI:29035"/>
    </cofactor>
</comment>
<keyword evidence="10" id="KW-1185">Reference proteome</keyword>
<dbReference type="PANTHER" id="PTHR42916:SF1">
    <property type="entry name" value="PROTEIN PHYLLO, CHLOROPLASTIC"/>
    <property type="match status" value="1"/>
</dbReference>
<evidence type="ECO:0000259" key="7">
    <source>
        <dbReference type="Pfam" id="PF02775"/>
    </source>
</evidence>
<dbReference type="Pfam" id="PF02775">
    <property type="entry name" value="TPP_enzyme_C"/>
    <property type="match status" value="1"/>
</dbReference>
<dbReference type="PANTHER" id="PTHR42916">
    <property type="entry name" value="2-SUCCINYL-5-ENOLPYRUVYL-6-HYDROXY-3-CYCLOHEXENE-1-CARBOXYLATE SYNTHASE"/>
    <property type="match status" value="1"/>
</dbReference>
<comment type="caution">
    <text evidence="9">The sequence shown here is derived from an EMBL/GenBank/DDBJ whole genome shotgun (WGS) entry which is preliminary data.</text>
</comment>
<dbReference type="InterPro" id="IPR012001">
    <property type="entry name" value="Thiamin_PyroP_enz_TPP-bd_dom"/>
</dbReference>
<evidence type="ECO:0000256" key="3">
    <source>
        <dbReference type="ARBA" id="ARBA00022842"/>
    </source>
</evidence>
<dbReference type="Gene3D" id="3.40.50.1220">
    <property type="entry name" value="TPP-binding domain"/>
    <property type="match status" value="1"/>
</dbReference>
<evidence type="ECO:0000256" key="2">
    <source>
        <dbReference type="ARBA" id="ARBA00022723"/>
    </source>
</evidence>
<protein>
    <recommendedName>
        <fullName evidence="6">2-succinyl-5-enolpyruvyl-6-hydroxy-3-cyclohexene-1-carboxylate synthase</fullName>
        <shortName evidence="6">SEPHCHC synthase</shortName>
        <ecNumber evidence="6">2.2.1.9</ecNumber>
    </recommendedName>
    <alternativeName>
        <fullName evidence="6">Menaquinone biosynthesis protein MenD</fullName>
    </alternativeName>
</protein>
<dbReference type="InterPro" id="IPR004433">
    <property type="entry name" value="MenaQ_synth_MenD"/>
</dbReference>